<evidence type="ECO:0000256" key="2">
    <source>
        <dbReference type="ARBA" id="ARBA00022448"/>
    </source>
</evidence>
<feature type="domain" description="ABC transporter" evidence="9">
    <location>
        <begin position="338"/>
        <end position="572"/>
    </location>
</feature>
<dbReference type="OrthoDB" id="9770415at2"/>
<dbReference type="InterPro" id="IPR039421">
    <property type="entry name" value="Type_1_exporter"/>
</dbReference>
<keyword evidence="12" id="KW-1185">Reference proteome</keyword>
<dbReference type="PANTHER" id="PTHR43394">
    <property type="entry name" value="ATP-DEPENDENT PERMEASE MDL1, MITOCHONDRIAL"/>
    <property type="match status" value="1"/>
</dbReference>
<dbReference type="GO" id="GO:0005524">
    <property type="term" value="F:ATP binding"/>
    <property type="evidence" value="ECO:0007669"/>
    <property type="project" value="UniProtKB-KW"/>
</dbReference>
<keyword evidence="2" id="KW-0813">Transport</keyword>
<dbReference type="SUPFAM" id="SSF90123">
    <property type="entry name" value="ABC transporter transmembrane region"/>
    <property type="match status" value="1"/>
</dbReference>
<evidence type="ECO:0000256" key="1">
    <source>
        <dbReference type="ARBA" id="ARBA00004651"/>
    </source>
</evidence>
<dbReference type="PROSITE" id="PS50929">
    <property type="entry name" value="ABC_TM1F"/>
    <property type="match status" value="1"/>
</dbReference>
<evidence type="ECO:0000256" key="5">
    <source>
        <dbReference type="ARBA" id="ARBA00022840"/>
    </source>
</evidence>
<dbReference type="GO" id="GO:0005886">
    <property type="term" value="C:plasma membrane"/>
    <property type="evidence" value="ECO:0007669"/>
    <property type="project" value="UniProtKB-SubCell"/>
</dbReference>
<evidence type="ECO:0000313" key="12">
    <source>
        <dbReference type="Proteomes" id="UP000195514"/>
    </source>
</evidence>
<keyword evidence="3 8" id="KW-0812">Transmembrane</keyword>
<dbReference type="PANTHER" id="PTHR43394:SF1">
    <property type="entry name" value="ATP-BINDING CASSETTE SUB-FAMILY B MEMBER 10, MITOCHONDRIAL"/>
    <property type="match status" value="1"/>
</dbReference>
<comment type="subcellular location">
    <subcellularLocation>
        <location evidence="1">Cell membrane</location>
        <topology evidence="1">Multi-pass membrane protein</topology>
    </subcellularLocation>
</comment>
<keyword evidence="7 8" id="KW-0472">Membrane</keyword>
<proteinExistence type="predicted"/>
<dbReference type="AlphaFoldDB" id="A0A1Y6K719"/>
<dbReference type="SMART" id="SM00382">
    <property type="entry name" value="AAA"/>
    <property type="match status" value="1"/>
</dbReference>
<evidence type="ECO:0000256" key="4">
    <source>
        <dbReference type="ARBA" id="ARBA00022741"/>
    </source>
</evidence>
<sequence length="576" mass="64548">MKLLLRFSKKYFWALAITVLSMLTLVAAQLLIPWLIRTLIDLVTTESQLTQDTLSTVSRLALVALITFLARGLMQFTRSYMAHIAGWGVVSDARKFVYEHMQKLSLRFYEDKQTGQLMSRIINDTDLFERMISHAIPDVVVNVLTFLAITAVLTGINWKLTLYSMAPIPLVILALIGFSKVVRPAFRKRQHEVGELNAVLNDSISGVRDIKAFNRESEQLERVELGIERYRVSLLTALKLMAIFQPFIDFSTSIGQLVVIFFGGQMALQGSLSVADLVAFFLYLEMFYQPIRALGMSWEQVQEALAGFDRVQELLEESPDVKEPEHPKPFPKPMCGEISFEGVSFSYNDHEIVLNDINLNIPVSHVVALVGPTGVGKSTLVSLIPRFYDVKSGSIKVDGIDIREFNIDALRSNISIVLQDVFLFHGTVRENILFGNPKASDEEVIEAAKVANAYDFITVLPNGFDTVIGERGVKLSGGQRQRISIARAVLKNSPILILDEATSSVDTETELLIQQALERLMKGRTTIIIAHRLSTIRNADQIVVLSGDTIIEQGKHHELIEKGGLYQRLYTVQEHL</sequence>
<feature type="transmembrane region" description="Helical" evidence="8">
    <location>
        <begin position="56"/>
        <end position="74"/>
    </location>
</feature>
<dbReference type="InterPro" id="IPR017871">
    <property type="entry name" value="ABC_transporter-like_CS"/>
</dbReference>
<dbReference type="KEGG" id="abat:CFX1CAM_1613"/>
<dbReference type="Proteomes" id="UP000195514">
    <property type="component" value="Chromosome I"/>
</dbReference>
<dbReference type="PROSITE" id="PS00211">
    <property type="entry name" value="ABC_TRANSPORTER_1"/>
    <property type="match status" value="1"/>
</dbReference>
<dbReference type="Pfam" id="PF00664">
    <property type="entry name" value="ABC_membrane"/>
    <property type="match status" value="1"/>
</dbReference>
<dbReference type="InterPro" id="IPR003593">
    <property type="entry name" value="AAA+_ATPase"/>
</dbReference>
<feature type="transmembrane region" description="Helical" evidence="8">
    <location>
        <begin position="139"/>
        <end position="156"/>
    </location>
</feature>
<keyword evidence="6 8" id="KW-1133">Transmembrane helix</keyword>
<dbReference type="InterPro" id="IPR036640">
    <property type="entry name" value="ABC1_TM_sf"/>
</dbReference>
<dbReference type="SUPFAM" id="SSF52540">
    <property type="entry name" value="P-loop containing nucleoside triphosphate hydrolases"/>
    <property type="match status" value="1"/>
</dbReference>
<feature type="transmembrane region" description="Helical" evidence="8">
    <location>
        <begin position="12"/>
        <end position="36"/>
    </location>
</feature>
<gene>
    <name evidence="11" type="ORF">CFX1CAM_1613</name>
</gene>
<reference evidence="12" key="1">
    <citation type="submission" date="2017-05" db="EMBL/GenBank/DDBJ databases">
        <authorList>
            <person name="Kirkegaard R."/>
            <person name="Mcilroy J S."/>
        </authorList>
    </citation>
    <scope>NUCLEOTIDE SEQUENCE [LARGE SCALE GENOMIC DNA]</scope>
</reference>
<dbReference type="RefSeq" id="WP_087862504.1">
    <property type="nucleotide sequence ID" value="NZ_LT859958.1"/>
</dbReference>
<name>A0A1Y6K719_9CHLR</name>
<evidence type="ECO:0000259" key="10">
    <source>
        <dbReference type="PROSITE" id="PS50929"/>
    </source>
</evidence>
<evidence type="ECO:0000256" key="8">
    <source>
        <dbReference type="SAM" id="Phobius"/>
    </source>
</evidence>
<keyword evidence="5" id="KW-0067">ATP-binding</keyword>
<keyword evidence="4" id="KW-0547">Nucleotide-binding</keyword>
<dbReference type="EMBL" id="LT859958">
    <property type="protein sequence ID" value="SMX54678.1"/>
    <property type="molecule type" value="Genomic_DNA"/>
</dbReference>
<dbReference type="Gene3D" id="1.20.1560.10">
    <property type="entry name" value="ABC transporter type 1, transmembrane domain"/>
    <property type="match status" value="1"/>
</dbReference>
<evidence type="ECO:0000256" key="7">
    <source>
        <dbReference type="ARBA" id="ARBA00023136"/>
    </source>
</evidence>
<feature type="transmembrane region" description="Helical" evidence="8">
    <location>
        <begin position="254"/>
        <end position="284"/>
    </location>
</feature>
<protein>
    <submittedName>
        <fullName evidence="11">Putative ABC transporter</fullName>
    </submittedName>
</protein>
<dbReference type="GO" id="GO:0015421">
    <property type="term" value="F:ABC-type oligopeptide transporter activity"/>
    <property type="evidence" value="ECO:0007669"/>
    <property type="project" value="TreeGrafter"/>
</dbReference>
<evidence type="ECO:0000256" key="3">
    <source>
        <dbReference type="ARBA" id="ARBA00022692"/>
    </source>
</evidence>
<dbReference type="InterPro" id="IPR011527">
    <property type="entry name" value="ABC1_TM_dom"/>
</dbReference>
<organism evidence="11 12">
    <name type="scientific">Candidatus Brevifilum fermentans</name>
    <dbReference type="NCBI Taxonomy" id="1986204"/>
    <lineage>
        <taxon>Bacteria</taxon>
        <taxon>Bacillati</taxon>
        <taxon>Chloroflexota</taxon>
        <taxon>Anaerolineae</taxon>
        <taxon>Anaerolineales</taxon>
        <taxon>Anaerolineaceae</taxon>
        <taxon>Candidatus Brevifilum</taxon>
    </lineage>
</organism>
<dbReference type="Gene3D" id="3.40.50.300">
    <property type="entry name" value="P-loop containing nucleotide triphosphate hydrolases"/>
    <property type="match status" value="1"/>
</dbReference>
<feature type="domain" description="ABC transmembrane type-1" evidence="10">
    <location>
        <begin position="16"/>
        <end position="303"/>
    </location>
</feature>
<dbReference type="Pfam" id="PF00005">
    <property type="entry name" value="ABC_tran"/>
    <property type="match status" value="1"/>
</dbReference>
<feature type="transmembrane region" description="Helical" evidence="8">
    <location>
        <begin position="162"/>
        <end position="182"/>
    </location>
</feature>
<dbReference type="CDD" id="cd18778">
    <property type="entry name" value="ABC_6TM_exporter_like"/>
    <property type="match status" value="1"/>
</dbReference>
<dbReference type="InterPro" id="IPR003439">
    <property type="entry name" value="ABC_transporter-like_ATP-bd"/>
</dbReference>
<dbReference type="GO" id="GO:0016887">
    <property type="term" value="F:ATP hydrolysis activity"/>
    <property type="evidence" value="ECO:0007669"/>
    <property type="project" value="InterPro"/>
</dbReference>
<dbReference type="FunFam" id="3.40.50.300:FF:000287">
    <property type="entry name" value="Multidrug ABC transporter ATP-binding protein"/>
    <property type="match status" value="1"/>
</dbReference>
<evidence type="ECO:0000259" key="9">
    <source>
        <dbReference type="PROSITE" id="PS50893"/>
    </source>
</evidence>
<evidence type="ECO:0000313" key="11">
    <source>
        <dbReference type="EMBL" id="SMX54678.1"/>
    </source>
</evidence>
<dbReference type="InterPro" id="IPR027417">
    <property type="entry name" value="P-loop_NTPase"/>
</dbReference>
<dbReference type="PROSITE" id="PS50893">
    <property type="entry name" value="ABC_TRANSPORTER_2"/>
    <property type="match status" value="1"/>
</dbReference>
<evidence type="ECO:0000256" key="6">
    <source>
        <dbReference type="ARBA" id="ARBA00022989"/>
    </source>
</evidence>
<accession>A0A1Y6K719</accession>